<dbReference type="SUPFAM" id="SSF48264">
    <property type="entry name" value="Cytochrome P450"/>
    <property type="match status" value="1"/>
</dbReference>
<dbReference type="InterPro" id="IPR017972">
    <property type="entry name" value="Cyt_P450_CS"/>
</dbReference>
<organism evidence="15 16">
    <name type="scientific">Atractosteus spatula</name>
    <name type="common">Alligator gar</name>
    <name type="synonym">Lepisosteus spatula</name>
    <dbReference type="NCBI Taxonomy" id="7917"/>
    <lineage>
        <taxon>Eukaryota</taxon>
        <taxon>Metazoa</taxon>
        <taxon>Chordata</taxon>
        <taxon>Craniata</taxon>
        <taxon>Vertebrata</taxon>
        <taxon>Euteleostomi</taxon>
        <taxon>Actinopterygii</taxon>
        <taxon>Neopterygii</taxon>
        <taxon>Holostei</taxon>
        <taxon>Semionotiformes</taxon>
        <taxon>Lepisosteidae</taxon>
        <taxon>Atractosteus</taxon>
    </lineage>
</organism>
<name>A0A8J7TC42_ATRSP</name>
<evidence type="ECO:0000256" key="3">
    <source>
        <dbReference type="ARBA" id="ARBA00022617"/>
    </source>
</evidence>
<feature type="transmembrane region" description="Helical" evidence="14">
    <location>
        <begin position="191"/>
        <end position="209"/>
    </location>
</feature>
<dbReference type="PANTHER" id="PTHR24302:SF15">
    <property type="entry name" value="FATTY-ACID PEROXYGENASE"/>
    <property type="match status" value="1"/>
</dbReference>
<feature type="binding site" description="axial binding residue" evidence="12">
    <location>
        <position position="424"/>
    </location>
    <ligand>
        <name>heme</name>
        <dbReference type="ChEBI" id="CHEBI:30413"/>
    </ligand>
    <ligandPart>
        <name>Fe</name>
        <dbReference type="ChEBI" id="CHEBI:18248"/>
    </ligandPart>
</feature>
<evidence type="ECO:0000256" key="7">
    <source>
        <dbReference type="ARBA" id="ARBA00023002"/>
    </source>
</evidence>
<reference evidence="15" key="1">
    <citation type="journal article" date="2021" name="Cell">
        <title>Tracing the genetic footprints of vertebrate landing in non-teleost ray-finned fishes.</title>
        <authorList>
            <person name="Bi X."/>
            <person name="Wang K."/>
            <person name="Yang L."/>
            <person name="Pan H."/>
            <person name="Jiang H."/>
            <person name="Wei Q."/>
            <person name="Fang M."/>
            <person name="Yu H."/>
            <person name="Zhu C."/>
            <person name="Cai Y."/>
            <person name="He Y."/>
            <person name="Gan X."/>
            <person name="Zeng H."/>
            <person name="Yu D."/>
            <person name="Zhu Y."/>
            <person name="Jiang H."/>
            <person name="Qiu Q."/>
            <person name="Yang H."/>
            <person name="Zhang Y.E."/>
            <person name="Wang W."/>
            <person name="Zhu M."/>
            <person name="He S."/>
            <person name="Zhang G."/>
        </authorList>
    </citation>
    <scope>NUCLEOTIDE SEQUENCE</scope>
    <source>
        <strain evidence="15">Allg_001</strain>
    </source>
</reference>
<dbReference type="GO" id="GO:0005506">
    <property type="term" value="F:iron ion binding"/>
    <property type="evidence" value="ECO:0007669"/>
    <property type="project" value="UniProtKB-UniRule"/>
</dbReference>
<dbReference type="Proteomes" id="UP000736164">
    <property type="component" value="Unassembled WGS sequence"/>
</dbReference>
<dbReference type="PANTHER" id="PTHR24302">
    <property type="entry name" value="CYTOCHROME P450 FAMILY 3"/>
    <property type="match status" value="1"/>
</dbReference>
<proteinExistence type="inferred from homology"/>
<feature type="non-terminal residue" evidence="15">
    <location>
        <position position="749"/>
    </location>
</feature>
<evidence type="ECO:0000256" key="10">
    <source>
        <dbReference type="ARBA" id="ARBA00023136"/>
    </source>
</evidence>
<feature type="non-terminal residue" evidence="15">
    <location>
        <position position="1"/>
    </location>
</feature>
<evidence type="ECO:0000256" key="14">
    <source>
        <dbReference type="SAM" id="Phobius"/>
    </source>
</evidence>
<keyword evidence="7 13" id="KW-0560">Oxidoreductase</keyword>
<comment type="function">
    <text evidence="13">Cytochromes P450 are a group of heme-thiolate monooxygenases. In liver microsomes, this enzyme is involved in an NADPH-dependent electron transport pathway. It oxidizes a variety of structurally unrelated compounds, including steroids, fatty acids, and xenobiotics.</text>
</comment>
<dbReference type="PRINTS" id="PR00385">
    <property type="entry name" value="P450"/>
</dbReference>
<gene>
    <name evidence="15" type="primary">Cyp3a40_0</name>
    <name evidence="15" type="ORF">GTO95_0004166</name>
</gene>
<dbReference type="AlphaFoldDB" id="A0A8J7TC42"/>
<evidence type="ECO:0000256" key="8">
    <source>
        <dbReference type="ARBA" id="ARBA00023004"/>
    </source>
</evidence>
<evidence type="ECO:0000256" key="12">
    <source>
        <dbReference type="PIRSR" id="PIRSR602402-1"/>
    </source>
</evidence>
<dbReference type="EMBL" id="JAAWVO010038453">
    <property type="protein sequence ID" value="MBN3318154.1"/>
    <property type="molecule type" value="Genomic_DNA"/>
</dbReference>
<comment type="function">
    <text evidence="11">Cytochromes P450 are a group of heme-thiolate monooxygenases. They oxidize a variety of structurally unrelated compounds, including steroids, fatty acids, and xenobiotics.</text>
</comment>
<keyword evidence="3 12" id="KW-0349">Heme</keyword>
<dbReference type="GO" id="GO:0016712">
    <property type="term" value="F:oxidoreductase activity, acting on paired donors, with incorporation or reduction of molecular oxygen, reduced flavin or flavoprotein as one donor, and incorporation of one atom of oxygen"/>
    <property type="evidence" value="ECO:0007669"/>
    <property type="project" value="UniProtKB-EC"/>
</dbReference>
<dbReference type="FunFam" id="1.10.630.10:FF:000402">
    <property type="entry name" value="Uncharacterized protein"/>
    <property type="match status" value="1"/>
</dbReference>
<evidence type="ECO:0000256" key="5">
    <source>
        <dbReference type="ARBA" id="ARBA00022824"/>
    </source>
</evidence>
<keyword evidence="14" id="KW-1133">Transmembrane helix</keyword>
<keyword evidence="8 12" id="KW-0408">Iron</keyword>
<dbReference type="GO" id="GO:0005789">
    <property type="term" value="C:endoplasmic reticulum membrane"/>
    <property type="evidence" value="ECO:0007669"/>
    <property type="project" value="UniProtKB-SubCell"/>
</dbReference>
<keyword evidence="5 13" id="KW-0256">Endoplasmic reticulum</keyword>
<evidence type="ECO:0000256" key="1">
    <source>
        <dbReference type="ARBA" id="ARBA00001971"/>
    </source>
</evidence>
<comment type="subcellular location">
    <subcellularLocation>
        <location evidence="13">Endoplasmic reticulum membrane</location>
    </subcellularLocation>
    <subcellularLocation>
        <location evidence="13">Microsome membrane</location>
    </subcellularLocation>
</comment>
<dbReference type="GO" id="GO:0008395">
    <property type="term" value="F:steroid hydroxylase activity"/>
    <property type="evidence" value="ECO:0007669"/>
    <property type="project" value="TreeGrafter"/>
</dbReference>
<dbReference type="InterPro" id="IPR001128">
    <property type="entry name" value="Cyt_P450"/>
</dbReference>
<dbReference type="PRINTS" id="PR00464">
    <property type="entry name" value="EP450II"/>
</dbReference>
<dbReference type="PRINTS" id="PR01689">
    <property type="entry name" value="EP450IICYP3A"/>
</dbReference>
<accession>A0A8J7TC42</accession>
<dbReference type="Gene3D" id="1.10.630.10">
    <property type="entry name" value="Cytochrome P450"/>
    <property type="match status" value="1"/>
</dbReference>
<evidence type="ECO:0000256" key="13">
    <source>
        <dbReference type="RuleBase" id="RU368049"/>
    </source>
</evidence>
<evidence type="ECO:0000256" key="11">
    <source>
        <dbReference type="ARBA" id="ARBA00043906"/>
    </source>
</evidence>
<evidence type="ECO:0000256" key="2">
    <source>
        <dbReference type="ARBA" id="ARBA00010617"/>
    </source>
</evidence>
<keyword evidence="10 14" id="KW-0472">Membrane</keyword>
<dbReference type="InterPro" id="IPR008072">
    <property type="entry name" value="Cyt_P450_E_CYP3A"/>
</dbReference>
<evidence type="ECO:0000313" key="16">
    <source>
        <dbReference type="Proteomes" id="UP000736164"/>
    </source>
</evidence>
<keyword evidence="4 12" id="KW-0479">Metal-binding</keyword>
<dbReference type="InterPro" id="IPR002402">
    <property type="entry name" value="Cyt_P450_E_grp-II"/>
</dbReference>
<dbReference type="InterPro" id="IPR050705">
    <property type="entry name" value="Cytochrome_P450_3A"/>
</dbReference>
<evidence type="ECO:0000313" key="15">
    <source>
        <dbReference type="EMBL" id="MBN3318154.1"/>
    </source>
</evidence>
<keyword evidence="16" id="KW-1185">Reference proteome</keyword>
<dbReference type="PROSITE" id="PS00086">
    <property type="entry name" value="CYTOCHROME_P450"/>
    <property type="match status" value="1"/>
</dbReference>
<evidence type="ECO:0000256" key="6">
    <source>
        <dbReference type="ARBA" id="ARBA00022848"/>
    </source>
</evidence>
<dbReference type="EC" id="1.14.14.-" evidence="13"/>
<evidence type="ECO:0000256" key="9">
    <source>
        <dbReference type="ARBA" id="ARBA00023033"/>
    </source>
</evidence>
<keyword evidence="6 13" id="KW-0492">Microsome</keyword>
<keyword evidence="14" id="KW-0812">Transmembrane</keyword>
<comment type="similarity">
    <text evidence="2 13">Belongs to the cytochrome P450 family.</text>
</comment>
<sequence length="749" mass="86168">RYGIWPYSFFRKLGIPGPRPLPFFGNFLEFRKGVHVFDLECFCKFGKVWGVFEGRTPTLAIVDTAIIKTVMVKECYSLFTNRREAKMVGPMYDALSLVKDEKWKRIRSVLSPSFTSGRLKEVFPIAKQCADTLVINLHKKDRSQPVQIKDVIGPYSMDVVTSASFSVSIDSLNNPDDPFVTNVKKMLNFNFFNPILLIITIFPFTATLLDKLNFSLFPQSVMTFFYDSFRKIKAERKQNIPNNRVDFLQLMMDSQLPENNSSIYGEKEVIKGLTDHEILSQSLIFVFGGYEPTSTSLSFLAYNLATNPDVQKKLQKEIDEVFPNKAPVTYEALMKMEYLDMVISESLRLFPSPRLERMCKKTVEINGVTIPEGIIVTIPVYALHHDPDHWPEPDVFKPERFSKANKESMDPYAYLPFGTGPRNCIGMRFALMVMKLAVVQLLQSFSFETCKETQVPVELNAIFQPKKPITLKVVPRTPSSADEVLDWSQALEDSITLMKTYNRAVLTENTTTKPMEILDHLRSMKAASRKLERRWRLSCLNVYYQAWRDYLSEYKVTIESARSTYFSHIIENYHKNPRHVFSTINTWNKPITCSFPYLLLPYLTFLVLDSVSLNKLVTHMKPTTSILEFFPTTLFQSCFSSLFPIVLNIINESLSTFFHLRNIFRLRPMLSLTLAKKLINTFVFSQIDYGNAILAGVSTSTLEKLQYVQNNRVDFLQLMMDSQIPEKYSSTDGQKEGVKGTVHIFIYLS</sequence>
<dbReference type="Pfam" id="PF00067">
    <property type="entry name" value="p450"/>
    <property type="match status" value="1"/>
</dbReference>
<comment type="caution">
    <text evidence="15">The sequence shown here is derived from an EMBL/GenBank/DDBJ whole genome shotgun (WGS) entry which is preliminary data.</text>
</comment>
<dbReference type="GO" id="GO:0020037">
    <property type="term" value="F:heme binding"/>
    <property type="evidence" value="ECO:0007669"/>
    <property type="project" value="UniProtKB-UniRule"/>
</dbReference>
<keyword evidence="9 13" id="KW-0503">Monooxygenase</keyword>
<comment type="cofactor">
    <cofactor evidence="1 12 13">
        <name>heme</name>
        <dbReference type="ChEBI" id="CHEBI:30413"/>
    </cofactor>
</comment>
<protein>
    <recommendedName>
        <fullName evidence="13">Cytochrome P450 3A</fullName>
        <ecNumber evidence="13">1.14.14.-</ecNumber>
    </recommendedName>
</protein>
<evidence type="ECO:0000256" key="4">
    <source>
        <dbReference type="ARBA" id="ARBA00022723"/>
    </source>
</evidence>
<dbReference type="InterPro" id="IPR036396">
    <property type="entry name" value="Cyt_P450_sf"/>
</dbReference>
<comment type="catalytic activity">
    <reaction evidence="13">
        <text>an organic molecule + reduced [NADPH--hemoprotein reductase] + O2 = an alcohol + oxidized [NADPH--hemoprotein reductase] + H2O + H(+)</text>
        <dbReference type="Rhea" id="RHEA:17149"/>
        <dbReference type="Rhea" id="RHEA-COMP:11964"/>
        <dbReference type="Rhea" id="RHEA-COMP:11965"/>
        <dbReference type="ChEBI" id="CHEBI:15377"/>
        <dbReference type="ChEBI" id="CHEBI:15378"/>
        <dbReference type="ChEBI" id="CHEBI:15379"/>
        <dbReference type="ChEBI" id="CHEBI:30879"/>
        <dbReference type="ChEBI" id="CHEBI:57618"/>
        <dbReference type="ChEBI" id="CHEBI:58210"/>
        <dbReference type="ChEBI" id="CHEBI:142491"/>
        <dbReference type="EC" id="1.14.14.1"/>
    </reaction>
</comment>